<sequence>MEEGKVSWLELSSKDSKETTWRRERSRGWSYLLRTKGDNMEEGKVSRLELSSKDSKETTWRRERSRGWSYLLRTVRRQHGGGKGLVAGAIF</sequence>
<organism evidence="1 2">
    <name type="scientific">Elysia crispata</name>
    <name type="common">lettuce slug</name>
    <dbReference type="NCBI Taxonomy" id="231223"/>
    <lineage>
        <taxon>Eukaryota</taxon>
        <taxon>Metazoa</taxon>
        <taxon>Spiralia</taxon>
        <taxon>Lophotrochozoa</taxon>
        <taxon>Mollusca</taxon>
        <taxon>Gastropoda</taxon>
        <taxon>Heterobranchia</taxon>
        <taxon>Euthyneura</taxon>
        <taxon>Panpulmonata</taxon>
        <taxon>Sacoglossa</taxon>
        <taxon>Placobranchoidea</taxon>
        <taxon>Plakobranchidae</taxon>
        <taxon>Elysia</taxon>
    </lineage>
</organism>
<keyword evidence="2" id="KW-1185">Reference proteome</keyword>
<evidence type="ECO:0000313" key="2">
    <source>
        <dbReference type="Proteomes" id="UP001283361"/>
    </source>
</evidence>
<evidence type="ECO:0000313" key="1">
    <source>
        <dbReference type="EMBL" id="KAK3783063.1"/>
    </source>
</evidence>
<proteinExistence type="predicted"/>
<reference evidence="1" key="1">
    <citation type="journal article" date="2023" name="G3 (Bethesda)">
        <title>A reference genome for the long-term kleptoplast-retaining sea slug Elysia crispata morphotype clarki.</title>
        <authorList>
            <person name="Eastman K.E."/>
            <person name="Pendleton A.L."/>
            <person name="Shaikh M.A."/>
            <person name="Suttiyut T."/>
            <person name="Ogas R."/>
            <person name="Tomko P."/>
            <person name="Gavelis G."/>
            <person name="Widhalm J.R."/>
            <person name="Wisecaver J.H."/>
        </authorList>
    </citation>
    <scope>NUCLEOTIDE SEQUENCE</scope>
    <source>
        <strain evidence="1">ECLA1</strain>
    </source>
</reference>
<gene>
    <name evidence="1" type="ORF">RRG08_018895</name>
</gene>
<dbReference type="EMBL" id="JAWDGP010002459">
    <property type="protein sequence ID" value="KAK3783063.1"/>
    <property type="molecule type" value="Genomic_DNA"/>
</dbReference>
<protein>
    <submittedName>
        <fullName evidence="1">Uncharacterized protein</fullName>
    </submittedName>
</protein>
<accession>A0AAE1A8R9</accession>
<name>A0AAE1A8R9_9GAST</name>
<dbReference type="AlphaFoldDB" id="A0AAE1A8R9"/>
<dbReference type="Proteomes" id="UP001283361">
    <property type="component" value="Unassembled WGS sequence"/>
</dbReference>
<comment type="caution">
    <text evidence="1">The sequence shown here is derived from an EMBL/GenBank/DDBJ whole genome shotgun (WGS) entry which is preliminary data.</text>
</comment>